<evidence type="ECO:0000259" key="1">
    <source>
        <dbReference type="Pfam" id="PF12146"/>
    </source>
</evidence>
<comment type="caution">
    <text evidence="2">The sequence shown here is derived from an EMBL/GenBank/DDBJ whole genome shotgun (WGS) entry which is preliminary data.</text>
</comment>
<dbReference type="PANTHER" id="PTHR43798">
    <property type="entry name" value="MONOACYLGLYCEROL LIPASE"/>
    <property type="match status" value="1"/>
</dbReference>
<dbReference type="RefSeq" id="WP_161819488.1">
    <property type="nucleotide sequence ID" value="NZ_JAACJS010000015.1"/>
</dbReference>
<keyword evidence="2" id="KW-0378">Hydrolase</keyword>
<name>A0ABW9ZVK1_9BACT</name>
<evidence type="ECO:0000313" key="2">
    <source>
        <dbReference type="EMBL" id="NCI51197.1"/>
    </source>
</evidence>
<dbReference type="InterPro" id="IPR022742">
    <property type="entry name" value="Hydrolase_4"/>
</dbReference>
<feature type="domain" description="Serine aminopeptidase S33" evidence="1">
    <location>
        <begin position="80"/>
        <end position="181"/>
    </location>
</feature>
<protein>
    <submittedName>
        <fullName evidence="2">Alpha/beta fold hydrolase</fullName>
    </submittedName>
</protein>
<keyword evidence="3" id="KW-1185">Reference proteome</keyword>
<dbReference type="SUPFAM" id="SSF53474">
    <property type="entry name" value="alpha/beta-Hydrolases"/>
    <property type="match status" value="1"/>
</dbReference>
<accession>A0ABW9ZVK1</accession>
<dbReference type="Proteomes" id="UP000753802">
    <property type="component" value="Unassembled WGS sequence"/>
</dbReference>
<dbReference type="PANTHER" id="PTHR43798:SF33">
    <property type="entry name" value="HYDROLASE, PUTATIVE (AFU_ORTHOLOGUE AFUA_2G14860)-RELATED"/>
    <property type="match status" value="1"/>
</dbReference>
<reference evidence="2 3" key="1">
    <citation type="submission" date="2020-01" db="EMBL/GenBank/DDBJ databases">
        <title>Genome analysis.</title>
        <authorList>
            <person name="Wu S."/>
            <person name="Wang G."/>
        </authorList>
    </citation>
    <scope>NUCLEOTIDE SEQUENCE [LARGE SCALE GENOMIC DNA]</scope>
    <source>
        <strain evidence="2 3">SYL130</strain>
    </source>
</reference>
<organism evidence="2 3">
    <name type="scientific">Sediminibacterium roseum</name>
    <dbReference type="NCBI Taxonomy" id="1978412"/>
    <lineage>
        <taxon>Bacteria</taxon>
        <taxon>Pseudomonadati</taxon>
        <taxon>Bacteroidota</taxon>
        <taxon>Chitinophagia</taxon>
        <taxon>Chitinophagales</taxon>
        <taxon>Chitinophagaceae</taxon>
        <taxon>Sediminibacterium</taxon>
    </lineage>
</organism>
<dbReference type="Gene3D" id="3.40.50.1820">
    <property type="entry name" value="alpha/beta hydrolase"/>
    <property type="match status" value="1"/>
</dbReference>
<proteinExistence type="predicted"/>
<gene>
    <name evidence="2" type="ORF">GWC95_14790</name>
</gene>
<dbReference type="GO" id="GO:0016787">
    <property type="term" value="F:hydrolase activity"/>
    <property type="evidence" value="ECO:0007669"/>
    <property type="project" value="UniProtKB-KW"/>
</dbReference>
<sequence>MKLAQRLLIGYYKTKLRTIALVSPGKAAREAFDIFCTPFSEKAPKKPPPAFHGSEKLSFEMDGATIRGFRFNPSKPNGRKILVVHGFRSYSYKFEAYFLALRQEGFEVIAFDAPAHGLSSGKRINAYIYKRVIEQIEKHYGPFYGVMGHSFGGLSASLAFEGFTDRSNRKLVLIAPAETETAIDNFFTITRLNEHVRRSFTNMVNKLSEYPISYFSVGRAVKTLDSPVLWIHDKHDVICPFADVKPLLSLDLPHVTFHVTEGLGHNKIYREEKIRRQIVQFFADGIS</sequence>
<dbReference type="EMBL" id="JAACJS010000015">
    <property type="protein sequence ID" value="NCI51197.1"/>
    <property type="molecule type" value="Genomic_DNA"/>
</dbReference>
<evidence type="ECO:0000313" key="3">
    <source>
        <dbReference type="Proteomes" id="UP000753802"/>
    </source>
</evidence>
<dbReference type="InterPro" id="IPR050266">
    <property type="entry name" value="AB_hydrolase_sf"/>
</dbReference>
<dbReference type="InterPro" id="IPR029058">
    <property type="entry name" value="AB_hydrolase_fold"/>
</dbReference>
<dbReference type="Pfam" id="PF12146">
    <property type="entry name" value="Hydrolase_4"/>
    <property type="match status" value="1"/>
</dbReference>